<keyword evidence="5" id="KW-0221">Differentiation</keyword>
<feature type="compositionally biased region" description="Basic and acidic residues" evidence="13">
    <location>
        <begin position="953"/>
        <end position="962"/>
    </location>
</feature>
<feature type="compositionally biased region" description="Polar residues" evidence="13">
    <location>
        <begin position="76"/>
        <end position="85"/>
    </location>
</feature>
<protein>
    <submittedName>
        <fullName evidence="16">Neurabin-1-like</fullName>
    </submittedName>
</protein>
<feature type="compositionally biased region" description="Basic residues" evidence="13">
    <location>
        <begin position="843"/>
        <end position="857"/>
    </location>
</feature>
<feature type="compositionally biased region" description="Basic and acidic residues" evidence="13">
    <location>
        <begin position="1"/>
        <end position="12"/>
    </location>
</feature>
<evidence type="ECO:0000256" key="2">
    <source>
        <dbReference type="ARBA" id="ARBA00022473"/>
    </source>
</evidence>
<feature type="domain" description="PDZ" evidence="15">
    <location>
        <begin position="457"/>
        <end position="545"/>
    </location>
</feature>
<keyword evidence="2" id="KW-0217">Developmental protein</keyword>
<feature type="region of interest" description="Disordered" evidence="13">
    <location>
        <begin position="1"/>
        <end position="106"/>
    </location>
</feature>
<feature type="compositionally biased region" description="Low complexity" evidence="13">
    <location>
        <begin position="251"/>
        <end position="266"/>
    </location>
</feature>
<dbReference type="Pfam" id="PF17817">
    <property type="entry name" value="PDZ_5"/>
    <property type="match status" value="1"/>
</dbReference>
<proteinExistence type="predicted"/>
<dbReference type="CDD" id="cd09512">
    <property type="entry name" value="SAM_Neurabin-like"/>
    <property type="match status" value="1"/>
</dbReference>
<feature type="region of interest" description="Disordered" evidence="13">
    <location>
        <begin position="1148"/>
        <end position="1187"/>
    </location>
</feature>
<feature type="region of interest" description="Disordered" evidence="13">
    <location>
        <begin position="125"/>
        <end position="236"/>
    </location>
</feature>
<dbReference type="SUPFAM" id="SSF50156">
    <property type="entry name" value="PDZ domain-like"/>
    <property type="match status" value="1"/>
</dbReference>
<dbReference type="SMART" id="SM00454">
    <property type="entry name" value="SAM"/>
    <property type="match status" value="1"/>
</dbReference>
<comment type="subcellular location">
    <subcellularLocation>
        <location evidence="1">Cytoplasm</location>
        <location evidence="1">Cytoskeleton</location>
    </subcellularLocation>
    <subcellularLocation>
        <location evidence="11">Synapse</location>
    </subcellularLocation>
</comment>
<feature type="region of interest" description="Disordered" evidence="13">
    <location>
        <begin position="1029"/>
        <end position="1056"/>
    </location>
</feature>
<feature type="region of interest" description="Disordered" evidence="13">
    <location>
        <begin position="901"/>
        <end position="1011"/>
    </location>
</feature>
<keyword evidence="10" id="KW-0206">Cytoskeleton</keyword>
<feature type="compositionally biased region" description="Low complexity" evidence="13">
    <location>
        <begin position="901"/>
        <end position="916"/>
    </location>
</feature>
<reference evidence="16 17" key="1">
    <citation type="submission" date="2021-05" db="EMBL/GenBank/DDBJ databases">
        <authorList>
            <person name="Zahm M."/>
            <person name="Klopp C."/>
            <person name="Cabau C."/>
            <person name="Kuhl H."/>
            <person name="Suciu R."/>
            <person name="Ciorpac M."/>
            <person name="Holostenco D."/>
            <person name="Gessner J."/>
            <person name="Wuertz S."/>
            <person name="Hohne C."/>
            <person name="Stock M."/>
            <person name="Gislard M."/>
            <person name="Lluch J."/>
            <person name="Milhes M."/>
            <person name="Lampietro C."/>
            <person name="Lopez Roques C."/>
            <person name="Donnadieu C."/>
            <person name="Du K."/>
            <person name="Schartl M."/>
            <person name="Guiguen Y."/>
        </authorList>
    </citation>
    <scope>NUCLEOTIDE SEQUENCE [LARGE SCALE GENOMIC DNA]</scope>
    <source>
        <strain evidence="16">Hh-F2</strain>
        <tissue evidence="16">Blood</tissue>
    </source>
</reference>
<evidence type="ECO:0000256" key="3">
    <source>
        <dbReference type="ARBA" id="ARBA00022490"/>
    </source>
</evidence>
<evidence type="ECO:0000256" key="12">
    <source>
        <dbReference type="SAM" id="Coils"/>
    </source>
</evidence>
<evidence type="ECO:0000259" key="15">
    <source>
        <dbReference type="PROSITE" id="PS50106"/>
    </source>
</evidence>
<evidence type="ECO:0000313" key="17">
    <source>
        <dbReference type="Proteomes" id="UP001369086"/>
    </source>
</evidence>
<dbReference type="InterPro" id="IPR043446">
    <property type="entry name" value="Neurabin-like"/>
</dbReference>
<accession>A0ABR1A234</accession>
<dbReference type="InterPro" id="IPR036034">
    <property type="entry name" value="PDZ_sf"/>
</dbReference>
<dbReference type="InterPro" id="IPR001660">
    <property type="entry name" value="SAM"/>
</dbReference>
<feature type="region of interest" description="Disordered" evidence="13">
    <location>
        <begin position="248"/>
        <end position="282"/>
    </location>
</feature>
<feature type="region of interest" description="Disordered" evidence="13">
    <location>
        <begin position="810"/>
        <end position="831"/>
    </location>
</feature>
<evidence type="ECO:0000256" key="4">
    <source>
        <dbReference type="ARBA" id="ARBA00022553"/>
    </source>
</evidence>
<dbReference type="PANTHER" id="PTHR16154:SF22">
    <property type="entry name" value="NEURABIN-1"/>
    <property type="match status" value="1"/>
</dbReference>
<feature type="coiled-coil region" evidence="12">
    <location>
        <begin position="633"/>
        <end position="730"/>
    </location>
</feature>
<feature type="compositionally biased region" description="Basic and acidic residues" evidence="13">
    <location>
        <begin position="215"/>
        <end position="227"/>
    </location>
</feature>
<evidence type="ECO:0000313" key="16">
    <source>
        <dbReference type="EMBL" id="KAK6491135.1"/>
    </source>
</evidence>
<dbReference type="SMART" id="SM00228">
    <property type="entry name" value="PDZ"/>
    <property type="match status" value="1"/>
</dbReference>
<feature type="region of interest" description="Disordered" evidence="13">
    <location>
        <begin position="843"/>
        <end position="888"/>
    </location>
</feature>
<keyword evidence="4" id="KW-0597">Phosphoprotein</keyword>
<dbReference type="SUPFAM" id="SSF47769">
    <property type="entry name" value="SAM/Pointed domain"/>
    <property type="match status" value="1"/>
</dbReference>
<evidence type="ECO:0000256" key="7">
    <source>
        <dbReference type="ARBA" id="ARBA00023018"/>
    </source>
</evidence>
<name>A0ABR1A234_HUSHU</name>
<gene>
    <name evidence="16" type="ORF">HHUSO_G5877</name>
</gene>
<evidence type="ECO:0000256" key="5">
    <source>
        <dbReference type="ARBA" id="ARBA00022782"/>
    </source>
</evidence>
<keyword evidence="3" id="KW-0963">Cytoplasm</keyword>
<evidence type="ECO:0000259" key="14">
    <source>
        <dbReference type="PROSITE" id="PS50105"/>
    </source>
</evidence>
<organism evidence="16 17">
    <name type="scientific">Huso huso</name>
    <name type="common">Beluga</name>
    <name type="synonym">Acipenser huso</name>
    <dbReference type="NCBI Taxonomy" id="61971"/>
    <lineage>
        <taxon>Eukaryota</taxon>
        <taxon>Metazoa</taxon>
        <taxon>Chordata</taxon>
        <taxon>Craniata</taxon>
        <taxon>Vertebrata</taxon>
        <taxon>Euteleostomi</taxon>
        <taxon>Actinopterygii</taxon>
        <taxon>Chondrostei</taxon>
        <taxon>Acipenseriformes</taxon>
        <taxon>Acipenseridae</taxon>
        <taxon>Huso</taxon>
    </lineage>
</organism>
<dbReference type="InterPro" id="IPR001478">
    <property type="entry name" value="PDZ"/>
</dbReference>
<sequence>MMKTEASGERSTLRSASPHRNAYKTEFQALKSTFDQPRIDGEQKPKAGTQNTQQTRGRRYGSNVNRIKNIFMQMESGPNDSTGTPSKAKGKLGTSPQKIQKPKDFVDKVDGSIVKVVTTVGKQVSKSDTRQDGPCHSKFSETRKMFEQTSCTTSLNKDRKGSQECLDDWRVSRSNRSSTDSLDSLCSRTEASSPTVSQLSAVFENAQQQNGSLLEKSDDGGHNKLSEEDCSLQQSQVQRNQDFVECKQRIPPSSSSEDLLSASPLSDKTEEMGHLGTGGQDKNEFVLSNTVDLDALNSTRPVGTVTDTECPLSQCPDLQITEGTDFSSTWVSDDQVNDIHVGYAENKKIVDTPDRDICNQGWGESYTEPEDQGGSDESNYYELDNSTWEIPGLPEEEEEKEEEIPSNRKIRFSTAPIKVFNTYSNEDYDRRNEEVDPVAASAEYELEKRVERLDLFPVELEKDEEGLGISIIGMGVGADAGLEKLGIFIKTVIEGGAAQRHDRIQVNDQIVEVDGISLVGVTQNFAAAVLRNTKGTVRFLIGREKPGQTSEVAHLISQTLEQERRQREMMEQQYAQYDADDDETGEYATDGEEDDTAPELKGAEMAIEVFDLPETEDMFSPTELDTTKLSHKFRELQIKHAVTEAEIQKLKHKLQTAESEKVRWECEKNQLKQSIEDNKSRMLQLESYWIEAQTLCHTVNEHLKETQSQYQALEKKYNKAKKLIKDFQQKELDFVKREEAERKKFEDTERAHLVEIKGLQTRISDLEIELFRLMKQNVTQVNNNNNIAESRSSHGFVRRGPSGEAIESLEGRQKSCQAGPNGDFNEAVPETERLDSNVLKARVQRSVKSKRHRPSRARLRDSVSSTDEEDSLERRALAGSGSPLLSARSPLPVTLRTCSAASDSGASSLSTAALSSEYTPENQEEGQEHHHPQQSKEREDLQSPVLSSPSLGQEEKAKRKLIDLGAPQRWSSGNGKKGRENDKEAKRLSSGSRASKETQEHSVTTSSEGATSSFRRPCVLLPWFGEGAKDSTSSSNFPSPTSSTEPSYENSPEKHKAKILDEGQSPKHNQWQNRTVLEWSCKQVSHWLMGLNLEQYIPEFTAKNIDGEQLLQLDGSKLKSLGITTSQDRVLLKKKIKDLRVYMEKARKTREKLEKHREKLRKKEQEHLKKQAKAGKPLAGPTEGSTE</sequence>
<evidence type="ECO:0000256" key="6">
    <source>
        <dbReference type="ARBA" id="ARBA00022902"/>
    </source>
</evidence>
<dbReference type="EMBL" id="JAHFZB010000004">
    <property type="protein sequence ID" value="KAK6491135.1"/>
    <property type="molecule type" value="Genomic_DNA"/>
</dbReference>
<evidence type="ECO:0000256" key="11">
    <source>
        <dbReference type="ARBA" id="ARBA00034103"/>
    </source>
</evidence>
<comment type="caution">
    <text evidence="16">The sequence shown here is derived from an EMBL/GenBank/DDBJ whole genome shotgun (WGS) entry which is preliminary data.</text>
</comment>
<dbReference type="Pfam" id="PF00595">
    <property type="entry name" value="PDZ"/>
    <property type="match status" value="1"/>
</dbReference>
<dbReference type="InterPro" id="IPR013761">
    <property type="entry name" value="SAM/pointed_sf"/>
</dbReference>
<feature type="compositionally biased region" description="Basic and acidic residues" evidence="13">
    <location>
        <begin position="926"/>
        <end position="941"/>
    </location>
</feature>
<evidence type="ECO:0000256" key="8">
    <source>
        <dbReference type="ARBA" id="ARBA00023054"/>
    </source>
</evidence>
<dbReference type="Proteomes" id="UP001369086">
    <property type="component" value="Unassembled WGS sequence"/>
</dbReference>
<dbReference type="PROSITE" id="PS50106">
    <property type="entry name" value="PDZ"/>
    <property type="match status" value="1"/>
</dbReference>
<feature type="domain" description="SAM" evidence="14">
    <location>
        <begin position="1079"/>
        <end position="1142"/>
    </location>
</feature>
<evidence type="ECO:0000256" key="13">
    <source>
        <dbReference type="SAM" id="MobiDB-lite"/>
    </source>
</evidence>
<dbReference type="Pfam" id="PF07647">
    <property type="entry name" value="SAM_2"/>
    <property type="match status" value="1"/>
</dbReference>
<feature type="compositionally biased region" description="Basic and acidic residues" evidence="13">
    <location>
        <begin position="1148"/>
        <end position="1169"/>
    </location>
</feature>
<keyword evidence="17" id="KW-1185">Reference proteome</keyword>
<feature type="compositionally biased region" description="Low complexity" evidence="13">
    <location>
        <begin position="1031"/>
        <end position="1050"/>
    </location>
</feature>
<dbReference type="InterPro" id="IPR040645">
    <property type="entry name" value="Neurabin-1/2_PDZ"/>
</dbReference>
<evidence type="ECO:0000256" key="9">
    <source>
        <dbReference type="ARBA" id="ARBA00023203"/>
    </source>
</evidence>
<dbReference type="Gene3D" id="2.30.42.10">
    <property type="match status" value="1"/>
</dbReference>
<dbReference type="PANTHER" id="PTHR16154">
    <property type="entry name" value="NEURABIN"/>
    <property type="match status" value="1"/>
</dbReference>
<feature type="compositionally biased region" description="Polar residues" evidence="13">
    <location>
        <begin position="1001"/>
        <end position="1011"/>
    </location>
</feature>
<keyword evidence="8 12" id="KW-0175">Coiled coil</keyword>
<keyword evidence="7" id="KW-0770">Synapse</keyword>
<feature type="compositionally biased region" description="Basic and acidic residues" evidence="13">
    <location>
        <begin position="977"/>
        <end position="987"/>
    </location>
</feature>
<feature type="compositionally biased region" description="Polar residues" evidence="13">
    <location>
        <begin position="172"/>
        <end position="212"/>
    </location>
</feature>
<keyword evidence="9" id="KW-0009">Actin-binding</keyword>
<feature type="coiled-coil region" evidence="12">
    <location>
        <begin position="553"/>
        <end position="580"/>
    </location>
</feature>
<dbReference type="CDD" id="cd06790">
    <property type="entry name" value="PDZ_neurabin-like"/>
    <property type="match status" value="1"/>
</dbReference>
<dbReference type="PROSITE" id="PS50105">
    <property type="entry name" value="SAM_DOMAIN"/>
    <property type="match status" value="1"/>
</dbReference>
<dbReference type="Gene3D" id="1.10.150.50">
    <property type="entry name" value="Transcription Factor, Ets-1"/>
    <property type="match status" value="1"/>
</dbReference>
<keyword evidence="6" id="KW-0524">Neurogenesis</keyword>
<feature type="compositionally biased region" description="Basic and acidic residues" evidence="13">
    <location>
        <begin position="125"/>
        <end position="146"/>
    </location>
</feature>
<evidence type="ECO:0000256" key="10">
    <source>
        <dbReference type="ARBA" id="ARBA00023212"/>
    </source>
</evidence>
<feature type="compositionally biased region" description="Basic and acidic residues" evidence="13">
    <location>
        <begin position="156"/>
        <end position="171"/>
    </location>
</feature>
<evidence type="ECO:0000256" key="1">
    <source>
        <dbReference type="ARBA" id="ARBA00004245"/>
    </source>
</evidence>